<gene>
    <name evidence="1" type="ORF">GGR34_001333</name>
</gene>
<keyword evidence="2" id="KW-1185">Reference proteome</keyword>
<reference evidence="1 2" key="1">
    <citation type="submission" date="2020-08" db="EMBL/GenBank/DDBJ databases">
        <title>Genomic Encyclopedia of Type Strains, Phase IV (KMG-IV): sequencing the most valuable type-strain genomes for metagenomic binning, comparative biology and taxonomic classification.</title>
        <authorList>
            <person name="Goeker M."/>
        </authorList>
    </citation>
    <scope>NUCLEOTIDE SEQUENCE [LARGE SCALE GENOMIC DNA]</scope>
    <source>
        <strain evidence="1 2">DSM 15743</strain>
    </source>
</reference>
<sequence>MESVPGRAFSQRSLGKGELGIAITPSFKDAGHVIVTN</sequence>
<organism evidence="1 2">
    <name type="scientific">Microvirga flocculans</name>
    <dbReference type="NCBI Taxonomy" id="217168"/>
    <lineage>
        <taxon>Bacteria</taxon>
        <taxon>Pseudomonadati</taxon>
        <taxon>Pseudomonadota</taxon>
        <taxon>Alphaproteobacteria</taxon>
        <taxon>Hyphomicrobiales</taxon>
        <taxon>Methylobacteriaceae</taxon>
        <taxon>Microvirga</taxon>
    </lineage>
</organism>
<comment type="caution">
    <text evidence="1">The sequence shown here is derived from an EMBL/GenBank/DDBJ whole genome shotgun (WGS) entry which is preliminary data.</text>
</comment>
<accession>A0A7W6IEI4</accession>
<protein>
    <submittedName>
        <fullName evidence="1">Uncharacterized protein</fullName>
    </submittedName>
</protein>
<evidence type="ECO:0000313" key="2">
    <source>
        <dbReference type="Proteomes" id="UP000519439"/>
    </source>
</evidence>
<dbReference type="AlphaFoldDB" id="A0A7W6IEI4"/>
<evidence type="ECO:0000313" key="1">
    <source>
        <dbReference type="EMBL" id="MBB4039686.1"/>
    </source>
</evidence>
<proteinExistence type="predicted"/>
<dbReference type="EMBL" id="JACIDC010000004">
    <property type="protein sequence ID" value="MBB4039686.1"/>
    <property type="molecule type" value="Genomic_DNA"/>
</dbReference>
<dbReference type="Proteomes" id="UP000519439">
    <property type="component" value="Unassembled WGS sequence"/>
</dbReference>
<name>A0A7W6IEI4_9HYPH</name>